<feature type="compositionally biased region" description="Basic and acidic residues" evidence="1">
    <location>
        <begin position="75"/>
        <end position="87"/>
    </location>
</feature>
<dbReference type="EMBL" id="CAMXCT030000998">
    <property type="protein sequence ID" value="CAL4772828.1"/>
    <property type="molecule type" value="Genomic_DNA"/>
</dbReference>
<proteinExistence type="predicted"/>
<feature type="region of interest" description="Disordered" evidence="1">
    <location>
        <begin position="29"/>
        <end position="115"/>
    </location>
</feature>
<feature type="non-terminal residue" evidence="2">
    <location>
        <position position="130"/>
    </location>
</feature>
<evidence type="ECO:0000313" key="4">
    <source>
        <dbReference type="Proteomes" id="UP001152797"/>
    </source>
</evidence>
<reference evidence="2" key="1">
    <citation type="submission" date="2022-10" db="EMBL/GenBank/DDBJ databases">
        <authorList>
            <person name="Chen Y."/>
            <person name="Dougan E. K."/>
            <person name="Chan C."/>
            <person name="Rhodes N."/>
            <person name="Thang M."/>
        </authorList>
    </citation>
    <scope>NUCLEOTIDE SEQUENCE</scope>
</reference>
<reference evidence="3" key="2">
    <citation type="submission" date="2024-04" db="EMBL/GenBank/DDBJ databases">
        <authorList>
            <person name="Chen Y."/>
            <person name="Shah S."/>
            <person name="Dougan E. K."/>
            <person name="Thang M."/>
            <person name="Chan C."/>
        </authorList>
    </citation>
    <scope>NUCLEOTIDE SEQUENCE [LARGE SCALE GENOMIC DNA]</scope>
</reference>
<comment type="caution">
    <text evidence="2">The sequence shown here is derived from an EMBL/GenBank/DDBJ whole genome shotgun (WGS) entry which is preliminary data.</text>
</comment>
<dbReference type="Proteomes" id="UP001152797">
    <property type="component" value="Unassembled WGS sequence"/>
</dbReference>
<organism evidence="2">
    <name type="scientific">Cladocopium goreaui</name>
    <dbReference type="NCBI Taxonomy" id="2562237"/>
    <lineage>
        <taxon>Eukaryota</taxon>
        <taxon>Sar</taxon>
        <taxon>Alveolata</taxon>
        <taxon>Dinophyceae</taxon>
        <taxon>Suessiales</taxon>
        <taxon>Symbiodiniaceae</taxon>
        <taxon>Cladocopium</taxon>
    </lineage>
</organism>
<dbReference type="EMBL" id="CAMXCT010000998">
    <property type="protein sequence ID" value="CAI3985516.1"/>
    <property type="molecule type" value="Genomic_DNA"/>
</dbReference>
<dbReference type="EMBL" id="CAMXCT020000998">
    <property type="protein sequence ID" value="CAL1138891.1"/>
    <property type="molecule type" value="Genomic_DNA"/>
</dbReference>
<gene>
    <name evidence="2" type="ORF">C1SCF055_LOCUS12956</name>
</gene>
<keyword evidence="4" id="KW-1185">Reference proteome</keyword>
<evidence type="ECO:0000256" key="1">
    <source>
        <dbReference type="SAM" id="MobiDB-lite"/>
    </source>
</evidence>
<protein>
    <submittedName>
        <fullName evidence="2">Uncharacterized protein</fullName>
    </submittedName>
</protein>
<accession>A0A9P1C5Q9</accession>
<dbReference type="AlphaFoldDB" id="A0A9P1C5Q9"/>
<sequence length="130" mass="15210">EKEQRAWQKAEEESRKAAAILRQEVEKLREERQDLDRQVSNQERQSRRHHSRTSTLQPRPPDSGSSAHRSTVMEVDLRTEGKPQMEEKELEDSSSGSSNEYYEQEPPAHIKQRLASLQQAARFSVRQDLR</sequence>
<name>A0A9P1C5Q9_9DINO</name>
<evidence type="ECO:0000313" key="3">
    <source>
        <dbReference type="EMBL" id="CAL1138891.1"/>
    </source>
</evidence>
<evidence type="ECO:0000313" key="2">
    <source>
        <dbReference type="EMBL" id="CAI3985516.1"/>
    </source>
</evidence>